<evidence type="ECO:0000313" key="5">
    <source>
        <dbReference type="EMBL" id="MBP2257398.1"/>
    </source>
</evidence>
<protein>
    <submittedName>
        <fullName evidence="5">AcrR family transcriptional regulator</fullName>
    </submittedName>
</protein>
<dbReference type="Pfam" id="PF00440">
    <property type="entry name" value="TetR_N"/>
    <property type="match status" value="1"/>
</dbReference>
<evidence type="ECO:0000256" key="3">
    <source>
        <dbReference type="PROSITE-ProRule" id="PRU00335"/>
    </source>
</evidence>
<name>A0ABS4S7D2_9BACI</name>
<keyword evidence="1" id="KW-0678">Repressor</keyword>
<dbReference type="PROSITE" id="PS01081">
    <property type="entry name" value="HTH_TETR_1"/>
    <property type="match status" value="1"/>
</dbReference>
<dbReference type="InterPro" id="IPR009057">
    <property type="entry name" value="Homeodomain-like_sf"/>
</dbReference>
<dbReference type="Gene3D" id="1.10.357.10">
    <property type="entry name" value="Tetracycline Repressor, domain 2"/>
    <property type="match status" value="1"/>
</dbReference>
<dbReference type="PROSITE" id="PS50977">
    <property type="entry name" value="HTH_TETR_2"/>
    <property type="match status" value="1"/>
</dbReference>
<evidence type="ECO:0000259" key="4">
    <source>
        <dbReference type="PROSITE" id="PS50977"/>
    </source>
</evidence>
<evidence type="ECO:0000313" key="6">
    <source>
        <dbReference type="Proteomes" id="UP001519294"/>
    </source>
</evidence>
<keyword evidence="2 3" id="KW-0238">DNA-binding</keyword>
<keyword evidence="6" id="KW-1185">Reference proteome</keyword>
<sequence length="290" mass="34044">MNEKKRKLIESGVKLFATKGYHQTSIQEIATDAGISKGGFYLYFHSKETFIASAIEHFQKQIFERMEAVGLENIPPRQRLAKQMTVLTEYIFKYKGFIIMHLREDISMGKSADDLIKQTNIRSFHWLKQSIYAIYGEHMKPYLVDSIIQLEGLMHSYFKCIVIDHIDISAERIGSFLMKRLDDIVYGMMRGKEDALITEEMLPYKYEVSLLESELEDVLFHLEAKIDHLYHQGEEVEKLYEVRDELRKEMRKEEPQTIIIQGLLAHFVRIDGLKDECQEIARRLNVELLD</sequence>
<dbReference type="SUPFAM" id="SSF46689">
    <property type="entry name" value="Homeodomain-like"/>
    <property type="match status" value="1"/>
</dbReference>
<dbReference type="RefSeq" id="WP_029269249.1">
    <property type="nucleotide sequence ID" value="NZ_JAGIKX010000008.1"/>
</dbReference>
<dbReference type="EMBL" id="JAGIKX010000008">
    <property type="protein sequence ID" value="MBP2257398.1"/>
    <property type="molecule type" value="Genomic_DNA"/>
</dbReference>
<accession>A0ABS4S7D2</accession>
<dbReference type="InterPro" id="IPR001647">
    <property type="entry name" value="HTH_TetR"/>
</dbReference>
<dbReference type="PRINTS" id="PR00455">
    <property type="entry name" value="HTHTETR"/>
</dbReference>
<evidence type="ECO:0000256" key="1">
    <source>
        <dbReference type="ARBA" id="ARBA00022491"/>
    </source>
</evidence>
<feature type="domain" description="HTH tetR-type" evidence="4">
    <location>
        <begin position="2"/>
        <end position="62"/>
    </location>
</feature>
<dbReference type="PANTHER" id="PTHR43479">
    <property type="entry name" value="ACREF/ENVCD OPERON REPRESSOR-RELATED"/>
    <property type="match status" value="1"/>
</dbReference>
<comment type="caution">
    <text evidence="5">The sequence shown here is derived from an EMBL/GenBank/DDBJ whole genome shotgun (WGS) entry which is preliminary data.</text>
</comment>
<dbReference type="PANTHER" id="PTHR43479:SF22">
    <property type="entry name" value="TRANSCRIPTIONAL REGULATOR, TETR FAMILY"/>
    <property type="match status" value="1"/>
</dbReference>
<dbReference type="InterPro" id="IPR023772">
    <property type="entry name" value="DNA-bd_HTH_TetR-type_CS"/>
</dbReference>
<dbReference type="InterPro" id="IPR050624">
    <property type="entry name" value="HTH-type_Tx_Regulator"/>
</dbReference>
<gene>
    <name evidence="5" type="ORF">J2Z81_001346</name>
</gene>
<organism evidence="5 6">
    <name type="scientific">Virgibacillus alimentarius</name>
    <dbReference type="NCBI Taxonomy" id="698769"/>
    <lineage>
        <taxon>Bacteria</taxon>
        <taxon>Bacillati</taxon>
        <taxon>Bacillota</taxon>
        <taxon>Bacilli</taxon>
        <taxon>Bacillales</taxon>
        <taxon>Bacillaceae</taxon>
        <taxon>Virgibacillus</taxon>
    </lineage>
</organism>
<reference evidence="5 6" key="1">
    <citation type="submission" date="2021-03" db="EMBL/GenBank/DDBJ databases">
        <title>Genomic Encyclopedia of Type Strains, Phase IV (KMG-IV): sequencing the most valuable type-strain genomes for metagenomic binning, comparative biology and taxonomic classification.</title>
        <authorList>
            <person name="Goeker M."/>
        </authorList>
    </citation>
    <scope>NUCLEOTIDE SEQUENCE [LARGE SCALE GENOMIC DNA]</scope>
    <source>
        <strain evidence="5 6">DSM 25790</strain>
    </source>
</reference>
<evidence type="ECO:0000256" key="2">
    <source>
        <dbReference type="ARBA" id="ARBA00023125"/>
    </source>
</evidence>
<proteinExistence type="predicted"/>
<dbReference type="Proteomes" id="UP001519294">
    <property type="component" value="Unassembled WGS sequence"/>
</dbReference>
<feature type="DNA-binding region" description="H-T-H motif" evidence="3">
    <location>
        <begin position="25"/>
        <end position="44"/>
    </location>
</feature>